<name>A0A7G2EPP6_ARATH</name>
<feature type="transmembrane region" description="Helical" evidence="2">
    <location>
        <begin position="38"/>
        <end position="56"/>
    </location>
</feature>
<evidence type="ECO:0000256" key="2">
    <source>
        <dbReference type="SAM" id="Phobius"/>
    </source>
</evidence>
<gene>
    <name evidence="3" type="ORF">AT9943_LOCUS10916</name>
</gene>
<evidence type="ECO:0000256" key="1">
    <source>
        <dbReference type="SAM" id="MobiDB-lite"/>
    </source>
</evidence>
<proteinExistence type="predicted"/>
<keyword evidence="2" id="KW-0472">Membrane</keyword>
<feature type="region of interest" description="Disordered" evidence="1">
    <location>
        <begin position="1"/>
        <end position="25"/>
    </location>
</feature>
<dbReference type="EMBL" id="LR881468">
    <property type="protein sequence ID" value="CAD5322940.1"/>
    <property type="molecule type" value="Genomic_DNA"/>
</dbReference>
<keyword evidence="2" id="KW-1133">Transmembrane helix</keyword>
<dbReference type="Proteomes" id="UP000516314">
    <property type="component" value="Chromosome 3"/>
</dbReference>
<reference evidence="3 4" key="1">
    <citation type="submission" date="2020-09" db="EMBL/GenBank/DDBJ databases">
        <authorList>
            <person name="Ashkenazy H."/>
        </authorList>
    </citation>
    <scope>NUCLEOTIDE SEQUENCE [LARGE SCALE GENOMIC DNA]</scope>
    <source>
        <strain evidence="4">cv. Cdm-0</strain>
    </source>
</reference>
<sequence length="104" mass="11359">MIHIHKTRKIQTPGSVTTPAGQGSPSSVGIIQKMKVKFCLIASLLILSFAISSYVVSYKSKEETIAETIHIRKVMKIRVPRSKSPPDRQWGEGDSPQAASPNSV</sequence>
<evidence type="ECO:0000313" key="4">
    <source>
        <dbReference type="Proteomes" id="UP000516314"/>
    </source>
</evidence>
<keyword evidence="2" id="KW-0812">Transmembrane</keyword>
<feature type="region of interest" description="Disordered" evidence="1">
    <location>
        <begin position="78"/>
        <end position="104"/>
    </location>
</feature>
<dbReference type="AlphaFoldDB" id="A0A7G2EPP6"/>
<protein>
    <submittedName>
        <fullName evidence="3">(thale cress) hypothetical protein</fullName>
    </submittedName>
</protein>
<evidence type="ECO:0000313" key="3">
    <source>
        <dbReference type="EMBL" id="CAD5322940.1"/>
    </source>
</evidence>
<organism evidence="3 4">
    <name type="scientific">Arabidopsis thaliana</name>
    <name type="common">Mouse-ear cress</name>
    <dbReference type="NCBI Taxonomy" id="3702"/>
    <lineage>
        <taxon>Eukaryota</taxon>
        <taxon>Viridiplantae</taxon>
        <taxon>Streptophyta</taxon>
        <taxon>Embryophyta</taxon>
        <taxon>Tracheophyta</taxon>
        <taxon>Spermatophyta</taxon>
        <taxon>Magnoliopsida</taxon>
        <taxon>eudicotyledons</taxon>
        <taxon>Gunneridae</taxon>
        <taxon>Pentapetalae</taxon>
        <taxon>rosids</taxon>
        <taxon>malvids</taxon>
        <taxon>Brassicales</taxon>
        <taxon>Brassicaceae</taxon>
        <taxon>Camelineae</taxon>
        <taxon>Arabidopsis</taxon>
    </lineage>
</organism>
<accession>A0A7G2EPP6</accession>
<feature type="compositionally biased region" description="Polar residues" evidence="1">
    <location>
        <begin position="10"/>
        <end position="25"/>
    </location>
</feature>